<dbReference type="InterPro" id="IPR036770">
    <property type="entry name" value="Ankyrin_rpt-contain_sf"/>
</dbReference>
<reference evidence="1" key="1">
    <citation type="journal article" date="2021" name="Nat. Commun.">
        <title>Genetic determinants of endophytism in the Arabidopsis root mycobiome.</title>
        <authorList>
            <person name="Mesny F."/>
            <person name="Miyauchi S."/>
            <person name="Thiergart T."/>
            <person name="Pickel B."/>
            <person name="Atanasova L."/>
            <person name="Karlsson M."/>
            <person name="Huettel B."/>
            <person name="Barry K.W."/>
            <person name="Haridas S."/>
            <person name="Chen C."/>
            <person name="Bauer D."/>
            <person name="Andreopoulos W."/>
            <person name="Pangilinan J."/>
            <person name="LaButti K."/>
            <person name="Riley R."/>
            <person name="Lipzen A."/>
            <person name="Clum A."/>
            <person name="Drula E."/>
            <person name="Henrissat B."/>
            <person name="Kohler A."/>
            <person name="Grigoriev I.V."/>
            <person name="Martin F.M."/>
            <person name="Hacquard S."/>
        </authorList>
    </citation>
    <scope>NUCLEOTIDE SEQUENCE</scope>
    <source>
        <strain evidence="1">MPI-CAGE-CH-0243</strain>
    </source>
</reference>
<dbReference type="Proteomes" id="UP000700596">
    <property type="component" value="Unassembled WGS sequence"/>
</dbReference>
<name>A0A9P9IFK4_9PLEO</name>
<keyword evidence="2" id="KW-1185">Reference proteome</keyword>
<dbReference type="SUPFAM" id="SSF48403">
    <property type="entry name" value="Ankyrin repeat"/>
    <property type="match status" value="1"/>
</dbReference>
<evidence type="ECO:0000313" key="1">
    <source>
        <dbReference type="EMBL" id="KAH7120033.1"/>
    </source>
</evidence>
<proteinExistence type="predicted"/>
<gene>
    <name evidence="1" type="ORF">B0J11DRAFT_508811</name>
</gene>
<dbReference type="EMBL" id="JAGMWT010000011">
    <property type="protein sequence ID" value="KAH7120033.1"/>
    <property type="molecule type" value="Genomic_DNA"/>
</dbReference>
<organism evidence="1 2">
    <name type="scientific">Dendryphion nanum</name>
    <dbReference type="NCBI Taxonomy" id="256645"/>
    <lineage>
        <taxon>Eukaryota</taxon>
        <taxon>Fungi</taxon>
        <taxon>Dikarya</taxon>
        <taxon>Ascomycota</taxon>
        <taxon>Pezizomycotina</taxon>
        <taxon>Dothideomycetes</taxon>
        <taxon>Pleosporomycetidae</taxon>
        <taxon>Pleosporales</taxon>
        <taxon>Torulaceae</taxon>
        <taxon>Dendryphion</taxon>
    </lineage>
</organism>
<dbReference type="OrthoDB" id="194358at2759"/>
<accession>A0A9P9IFK4</accession>
<dbReference type="Gene3D" id="1.25.40.20">
    <property type="entry name" value="Ankyrin repeat-containing domain"/>
    <property type="match status" value="1"/>
</dbReference>
<comment type="caution">
    <text evidence="1">The sequence shown here is derived from an EMBL/GenBank/DDBJ whole genome shotgun (WGS) entry which is preliminary data.</text>
</comment>
<sequence length="107" mass="12138">MNLLSKMLPQETIQQESGTQLMTMLSGFGADLAKDASIILNHPELDLDRVYLKVVEKLLASAASMDLKDSNGMTLIHLATQEGYWQVIKVLQEWERERKTERELPHG</sequence>
<protein>
    <submittedName>
        <fullName evidence="1">Uncharacterized protein</fullName>
    </submittedName>
</protein>
<evidence type="ECO:0000313" key="2">
    <source>
        <dbReference type="Proteomes" id="UP000700596"/>
    </source>
</evidence>
<dbReference type="AlphaFoldDB" id="A0A9P9IFK4"/>